<organism evidence="2 3">
    <name type="scientific">Streptomyces graminearus</name>
    <dbReference type="NCBI Taxonomy" id="284030"/>
    <lineage>
        <taxon>Bacteria</taxon>
        <taxon>Bacillati</taxon>
        <taxon>Actinomycetota</taxon>
        <taxon>Actinomycetes</taxon>
        <taxon>Kitasatosporales</taxon>
        <taxon>Streptomycetaceae</taxon>
        <taxon>Streptomyces</taxon>
    </lineage>
</organism>
<keyword evidence="3" id="KW-1185">Reference proteome</keyword>
<evidence type="ECO:0000313" key="3">
    <source>
        <dbReference type="Proteomes" id="UP001501721"/>
    </source>
</evidence>
<dbReference type="CDD" id="cd00093">
    <property type="entry name" value="HTH_XRE"/>
    <property type="match status" value="1"/>
</dbReference>
<protein>
    <recommendedName>
        <fullName evidence="1">HTH cro/C1-type domain-containing protein</fullName>
    </recommendedName>
</protein>
<dbReference type="PROSITE" id="PS50943">
    <property type="entry name" value="HTH_CROC1"/>
    <property type="match status" value="1"/>
</dbReference>
<evidence type="ECO:0000259" key="1">
    <source>
        <dbReference type="PROSITE" id="PS50943"/>
    </source>
</evidence>
<name>A0ABN3MD85_9ACTN</name>
<feature type="domain" description="HTH cro/C1-type" evidence="1">
    <location>
        <begin position="49"/>
        <end position="78"/>
    </location>
</feature>
<dbReference type="SUPFAM" id="SSF47413">
    <property type="entry name" value="lambda repressor-like DNA-binding domains"/>
    <property type="match status" value="1"/>
</dbReference>
<dbReference type="EMBL" id="BAAATL010000029">
    <property type="protein sequence ID" value="GAA2498746.1"/>
    <property type="molecule type" value="Genomic_DNA"/>
</dbReference>
<gene>
    <name evidence="2" type="ORF">GCM10010422_54010</name>
</gene>
<sequence>MGGTELPANHPSFYFCSTFVPRPARVCFDDGGREPHVATVHQWTGLETRALRLALRLSVRAFAEHLGVAVATVSKWESKRAATAPRPDTQAILDTALDRADASARLRFETLLCGTVGTVPNAHRRVIGTGPRAWEYESWAEDLDRVVITLSQQKFAFADSLLRRWLARYDARELDERGLYLFARSTALLGDLKRDQGSVLGPLSAQHSYAGARAVFAQLGIPRRVAQLDLSLTVVAEMSGKLETAARQYETLAGDDRLSLRDRARARLWVGTALSKNGRHGYATRVMQAATRDFEDLTEPDDWSVAHQKLALARRGAGDLSQALHFIDIARSSGTTDSPMQRVRLDTAYGHILLSDPATRDDGLLVLDQAIRTAAQYGLVHQLRSIEGIKATTESRTGLRRR</sequence>
<dbReference type="InterPro" id="IPR001387">
    <property type="entry name" value="Cro/C1-type_HTH"/>
</dbReference>
<dbReference type="InterPro" id="IPR010982">
    <property type="entry name" value="Lambda_DNA-bd_dom_sf"/>
</dbReference>
<dbReference type="SUPFAM" id="SSF48452">
    <property type="entry name" value="TPR-like"/>
    <property type="match status" value="1"/>
</dbReference>
<dbReference type="Gene3D" id="1.10.260.40">
    <property type="entry name" value="lambda repressor-like DNA-binding domains"/>
    <property type="match status" value="1"/>
</dbReference>
<dbReference type="Proteomes" id="UP001501721">
    <property type="component" value="Unassembled WGS sequence"/>
</dbReference>
<evidence type="ECO:0000313" key="2">
    <source>
        <dbReference type="EMBL" id="GAA2498746.1"/>
    </source>
</evidence>
<accession>A0ABN3MD85</accession>
<proteinExistence type="predicted"/>
<dbReference type="InterPro" id="IPR011990">
    <property type="entry name" value="TPR-like_helical_dom_sf"/>
</dbReference>
<reference evidence="2 3" key="1">
    <citation type="journal article" date="2019" name="Int. J. Syst. Evol. Microbiol.">
        <title>The Global Catalogue of Microorganisms (GCM) 10K type strain sequencing project: providing services to taxonomists for standard genome sequencing and annotation.</title>
        <authorList>
            <consortium name="The Broad Institute Genomics Platform"/>
            <consortium name="The Broad Institute Genome Sequencing Center for Infectious Disease"/>
            <person name="Wu L."/>
            <person name="Ma J."/>
        </authorList>
    </citation>
    <scope>NUCLEOTIDE SEQUENCE [LARGE SCALE GENOMIC DNA]</scope>
    <source>
        <strain evidence="2 3">JCM 6923</strain>
    </source>
</reference>
<comment type="caution">
    <text evidence="2">The sequence shown here is derived from an EMBL/GenBank/DDBJ whole genome shotgun (WGS) entry which is preliminary data.</text>
</comment>